<dbReference type="OrthoDB" id="5868007at2759"/>
<accession>A0A3P6TW55</accession>
<protein>
    <submittedName>
        <fullName evidence="1">Uncharacterized protein</fullName>
    </submittedName>
</protein>
<evidence type="ECO:0000313" key="2">
    <source>
        <dbReference type="Proteomes" id="UP000271889"/>
    </source>
</evidence>
<gene>
    <name evidence="1" type="ORF">CGOC_LOCUS8097</name>
</gene>
<sequence length="64" mass="7537">MVADDLKENIPIQKESKVSMAPTEMNPWPDFIQRRIDMWDKLMAEYKAEIAAKVWSCCNLVFFL</sequence>
<name>A0A3P6TW55_CYLGO</name>
<dbReference type="AlphaFoldDB" id="A0A3P6TW55"/>
<keyword evidence="2" id="KW-1185">Reference proteome</keyword>
<evidence type="ECO:0000313" key="1">
    <source>
        <dbReference type="EMBL" id="VDK83220.1"/>
    </source>
</evidence>
<reference evidence="1 2" key="1">
    <citation type="submission" date="2018-11" db="EMBL/GenBank/DDBJ databases">
        <authorList>
            <consortium name="Pathogen Informatics"/>
        </authorList>
    </citation>
    <scope>NUCLEOTIDE SEQUENCE [LARGE SCALE GENOMIC DNA]</scope>
</reference>
<dbReference type="EMBL" id="UYRV01029174">
    <property type="protein sequence ID" value="VDK83220.1"/>
    <property type="molecule type" value="Genomic_DNA"/>
</dbReference>
<dbReference type="Proteomes" id="UP000271889">
    <property type="component" value="Unassembled WGS sequence"/>
</dbReference>
<proteinExistence type="predicted"/>
<organism evidence="1 2">
    <name type="scientific">Cylicostephanus goldi</name>
    <name type="common">Nematode worm</name>
    <dbReference type="NCBI Taxonomy" id="71465"/>
    <lineage>
        <taxon>Eukaryota</taxon>
        <taxon>Metazoa</taxon>
        <taxon>Ecdysozoa</taxon>
        <taxon>Nematoda</taxon>
        <taxon>Chromadorea</taxon>
        <taxon>Rhabditida</taxon>
        <taxon>Rhabditina</taxon>
        <taxon>Rhabditomorpha</taxon>
        <taxon>Strongyloidea</taxon>
        <taxon>Strongylidae</taxon>
        <taxon>Cylicostephanus</taxon>
    </lineage>
</organism>